<proteinExistence type="predicted"/>
<accession>A0A2N0R9Y3</accession>
<reference evidence="2 5" key="1">
    <citation type="submission" date="2016-04" db="EMBL/GenBank/DDBJ databases">
        <title>Genome analyses suggest a sexual origin of heterokaryosis in a supposedly ancient asexual fungus.</title>
        <authorList>
            <person name="Ropars J."/>
            <person name="Sedzielewska K."/>
            <person name="Noel J."/>
            <person name="Charron P."/>
            <person name="Farinelli L."/>
            <person name="Marton T."/>
            <person name="Kruger M."/>
            <person name="Pelin A."/>
            <person name="Brachmann A."/>
            <person name="Corradi N."/>
        </authorList>
    </citation>
    <scope>NUCLEOTIDE SEQUENCE [LARGE SCALE GENOMIC DNA]</scope>
    <source>
        <strain evidence="2 5">A5</strain>
    </source>
</reference>
<reference evidence="3 4" key="4">
    <citation type="submission" date="2017-10" db="EMBL/GenBank/DDBJ databases">
        <title>Genome analyses suggest a sexual origin of heterokaryosis in a supposedly ancient asexual fungus.</title>
        <authorList>
            <person name="Corradi N."/>
            <person name="Sedzielewska K."/>
            <person name="Noel J."/>
            <person name="Charron P."/>
            <person name="Farinelli L."/>
            <person name="Marton T."/>
            <person name="Kruger M."/>
            <person name="Pelin A."/>
            <person name="Brachmann A."/>
            <person name="Corradi N."/>
        </authorList>
    </citation>
    <scope>NUCLEOTIDE SEQUENCE [LARGE SCALE GENOMIC DNA]</scope>
    <source>
        <strain evidence="3 4">A1</strain>
    </source>
</reference>
<feature type="region of interest" description="Disordered" evidence="1">
    <location>
        <begin position="1"/>
        <end position="100"/>
    </location>
</feature>
<evidence type="ECO:0000313" key="3">
    <source>
        <dbReference type="EMBL" id="PKC60086.1"/>
    </source>
</evidence>
<dbReference type="VEuPathDB" id="FungiDB:RhiirA1_468535"/>
<feature type="compositionally biased region" description="Basic and acidic residues" evidence="1">
    <location>
        <begin position="69"/>
        <end position="84"/>
    </location>
</feature>
<name>A0A2N0R9Y3_9GLOM</name>
<evidence type="ECO:0000313" key="5">
    <source>
        <dbReference type="Proteomes" id="UP000232722"/>
    </source>
</evidence>
<sequence>MQVGGKKYQTRSTTKAPTIKRVINTISTKKTKKRKQTEEKMDTEADESEENSNEPVSPVEKISSTEEASIDKESSGTEAEKSGNDDSNLDPPTKKTNIVTSIVSKNVVNIPDDSGDSEKSEEFDNDKILLQQTLQIPKQFQHSMKSEFEIAVWLANHSSILDLALNIKNAKLTPITNEENPQGSQHNPQGSQYLQDQNCQVKITQHKRFQLQEECKALFLRTRNNTQELYEELAVRVCGYSKTDHAIGALTKDLGSWFNTYRYKLHTNLIQLAKEFISLNKDTNESYDVNDFVTDPVWRQLLQLHLKATDQQALKKDGVIINKLGTFVRQAVKDIITAMKNEEDTICY</sequence>
<dbReference type="Proteomes" id="UP000232722">
    <property type="component" value="Unassembled WGS sequence"/>
</dbReference>
<comment type="caution">
    <text evidence="3">The sequence shown here is derived from an EMBL/GenBank/DDBJ whole genome shotgun (WGS) entry which is preliminary data.</text>
</comment>
<evidence type="ECO:0000313" key="2">
    <source>
        <dbReference type="EMBL" id="PKC01753.1"/>
    </source>
</evidence>
<dbReference type="EMBL" id="LLXH01001205">
    <property type="protein sequence ID" value="PKC60086.1"/>
    <property type="molecule type" value="Genomic_DNA"/>
</dbReference>
<dbReference type="EMBL" id="LLXJ01001524">
    <property type="protein sequence ID" value="PKC01753.1"/>
    <property type="molecule type" value="Genomic_DNA"/>
</dbReference>
<evidence type="ECO:0000256" key="1">
    <source>
        <dbReference type="SAM" id="MobiDB-lite"/>
    </source>
</evidence>
<dbReference type="Proteomes" id="UP000232688">
    <property type="component" value="Unassembled WGS sequence"/>
</dbReference>
<reference evidence="2 5" key="2">
    <citation type="submission" date="2017-09" db="EMBL/GenBank/DDBJ databases">
        <title>Extensive intraspecific genome diversity in a model arbuscular mycorrhizal fungus.</title>
        <authorList>
            <person name="Chen E.C."/>
            <person name="Morin E."/>
            <person name="Beaudet D."/>
            <person name="Noel J."/>
            <person name="Ndikumana S."/>
            <person name="Charron P."/>
            <person name="St-Onge C."/>
            <person name="Giorgi J."/>
            <person name="Grigoriev I.V."/>
            <person name="Roux C."/>
            <person name="Martin F.M."/>
            <person name="Corradi N."/>
        </authorList>
    </citation>
    <scope>NUCLEOTIDE SEQUENCE [LARGE SCALE GENOMIC DNA]</scope>
    <source>
        <strain evidence="2 5">A5</strain>
    </source>
</reference>
<evidence type="ECO:0000313" key="4">
    <source>
        <dbReference type="Proteomes" id="UP000232688"/>
    </source>
</evidence>
<reference evidence="3 4" key="3">
    <citation type="submission" date="2017-10" db="EMBL/GenBank/DDBJ databases">
        <title>Extensive intraspecific genome diversity in a model arbuscular mycorrhizal fungus.</title>
        <authorList>
            <person name="Chen E.C.H."/>
            <person name="Morin E."/>
            <person name="Baudet D."/>
            <person name="Noel J."/>
            <person name="Ndikumana S."/>
            <person name="Charron P."/>
            <person name="St-Onge C."/>
            <person name="Giorgi J."/>
            <person name="Grigoriev I.V."/>
            <person name="Roux C."/>
            <person name="Martin F.M."/>
            <person name="Corradi N."/>
        </authorList>
    </citation>
    <scope>NUCLEOTIDE SEQUENCE [LARGE SCALE GENOMIC DNA]</scope>
    <source>
        <strain evidence="3 4">A1</strain>
    </source>
</reference>
<organism evidence="3 4">
    <name type="scientific">Rhizophagus irregularis</name>
    <dbReference type="NCBI Taxonomy" id="588596"/>
    <lineage>
        <taxon>Eukaryota</taxon>
        <taxon>Fungi</taxon>
        <taxon>Fungi incertae sedis</taxon>
        <taxon>Mucoromycota</taxon>
        <taxon>Glomeromycotina</taxon>
        <taxon>Glomeromycetes</taxon>
        <taxon>Glomerales</taxon>
        <taxon>Glomeraceae</taxon>
        <taxon>Rhizophagus</taxon>
    </lineage>
</organism>
<dbReference type="AlphaFoldDB" id="A0A2N0R9Y3"/>
<protein>
    <submittedName>
        <fullName evidence="3">Uncharacterized protein</fullName>
    </submittedName>
</protein>
<gene>
    <name evidence="3" type="ORF">RhiirA1_468535</name>
    <name evidence="2" type="ORF">RhiirA5_426207</name>
</gene>